<dbReference type="Proteomes" id="UP000187172">
    <property type="component" value="Unassembled WGS sequence"/>
</dbReference>
<organism evidence="1 2">
    <name type="scientific">Paenibacillus rhizosphaerae</name>
    <dbReference type="NCBI Taxonomy" id="297318"/>
    <lineage>
        <taxon>Bacteria</taxon>
        <taxon>Bacillati</taxon>
        <taxon>Bacillota</taxon>
        <taxon>Bacilli</taxon>
        <taxon>Bacillales</taxon>
        <taxon>Paenibacillaceae</taxon>
        <taxon>Paenibacillus</taxon>
    </lineage>
</organism>
<dbReference type="RefSeq" id="WP_076173899.1">
    <property type="nucleotide sequence ID" value="NZ_MRTP01000010.1"/>
</dbReference>
<protein>
    <submittedName>
        <fullName evidence="1">Uncharacterized protein</fullName>
    </submittedName>
</protein>
<sequence length="59" mass="6527">MDIIQDLQKLIKLTGERARLEAKVNGTYIVYKTNSGRIIKEFANGDIQTVNSPGSSSDE</sequence>
<dbReference type="EMBL" id="MRTP01000010">
    <property type="protein sequence ID" value="OMF50611.1"/>
    <property type="molecule type" value="Genomic_DNA"/>
</dbReference>
<evidence type="ECO:0000313" key="1">
    <source>
        <dbReference type="EMBL" id="OMF50611.1"/>
    </source>
</evidence>
<comment type="caution">
    <text evidence="1">The sequence shown here is derived from an EMBL/GenBank/DDBJ whole genome shotgun (WGS) entry which is preliminary data.</text>
</comment>
<evidence type="ECO:0000313" key="2">
    <source>
        <dbReference type="Proteomes" id="UP000187172"/>
    </source>
</evidence>
<gene>
    <name evidence="1" type="ORF">BK138_26815</name>
</gene>
<dbReference type="AlphaFoldDB" id="A0A1R1EFM6"/>
<keyword evidence="2" id="KW-1185">Reference proteome</keyword>
<accession>A0A1R1EFM6</accession>
<name>A0A1R1EFM6_9BACL</name>
<proteinExistence type="predicted"/>
<reference evidence="1 2" key="1">
    <citation type="submission" date="2016-11" db="EMBL/GenBank/DDBJ databases">
        <title>Paenibacillus species isolates.</title>
        <authorList>
            <person name="Beno S.M."/>
        </authorList>
    </citation>
    <scope>NUCLEOTIDE SEQUENCE [LARGE SCALE GENOMIC DNA]</scope>
    <source>
        <strain evidence="1 2">FSL R5-0378</strain>
    </source>
</reference>